<evidence type="ECO:0000313" key="1">
    <source>
        <dbReference type="EMBL" id="CAG7720885.1"/>
    </source>
</evidence>
<comment type="caution">
    <text evidence="1">The sequence shown here is derived from an EMBL/GenBank/DDBJ whole genome shotgun (WGS) entry which is preliminary data.</text>
</comment>
<reference evidence="1" key="1">
    <citation type="submission" date="2021-06" db="EMBL/GenBank/DDBJ databases">
        <authorList>
            <person name="Hodson N. C."/>
            <person name="Mongue J. A."/>
            <person name="Jaron S. K."/>
        </authorList>
    </citation>
    <scope>NUCLEOTIDE SEQUENCE</scope>
</reference>
<protein>
    <submittedName>
        <fullName evidence="1">Uncharacterized protein</fullName>
    </submittedName>
</protein>
<evidence type="ECO:0000313" key="2">
    <source>
        <dbReference type="Proteomes" id="UP000708208"/>
    </source>
</evidence>
<dbReference type="AlphaFoldDB" id="A0A8J2P096"/>
<sequence>MSSSSFFIHIHQHYWASEDSLINPETPFLQWIANVEKQQHVLKSGSGKNTEHDVDVWEGALVLYVVLSQASKKSIFFFFCFDLFRRGPIHQIHFTFSQEFVHSA</sequence>
<dbReference type="EMBL" id="CAJVCH010074748">
    <property type="protein sequence ID" value="CAG7720885.1"/>
    <property type="molecule type" value="Genomic_DNA"/>
</dbReference>
<gene>
    <name evidence="1" type="ORF">AFUS01_LOCUS10138</name>
</gene>
<dbReference type="Proteomes" id="UP000708208">
    <property type="component" value="Unassembled WGS sequence"/>
</dbReference>
<name>A0A8J2P096_9HEXA</name>
<accession>A0A8J2P096</accession>
<organism evidence="1 2">
    <name type="scientific">Allacma fusca</name>
    <dbReference type="NCBI Taxonomy" id="39272"/>
    <lineage>
        <taxon>Eukaryota</taxon>
        <taxon>Metazoa</taxon>
        <taxon>Ecdysozoa</taxon>
        <taxon>Arthropoda</taxon>
        <taxon>Hexapoda</taxon>
        <taxon>Collembola</taxon>
        <taxon>Symphypleona</taxon>
        <taxon>Sminthuridae</taxon>
        <taxon>Allacma</taxon>
    </lineage>
</organism>
<proteinExistence type="predicted"/>
<keyword evidence="2" id="KW-1185">Reference proteome</keyword>